<dbReference type="Proteomes" id="UP000308600">
    <property type="component" value="Unassembled WGS sequence"/>
</dbReference>
<proteinExistence type="predicted"/>
<organism evidence="1 2">
    <name type="scientific">Pluteus cervinus</name>
    <dbReference type="NCBI Taxonomy" id="181527"/>
    <lineage>
        <taxon>Eukaryota</taxon>
        <taxon>Fungi</taxon>
        <taxon>Dikarya</taxon>
        <taxon>Basidiomycota</taxon>
        <taxon>Agaricomycotina</taxon>
        <taxon>Agaricomycetes</taxon>
        <taxon>Agaricomycetidae</taxon>
        <taxon>Agaricales</taxon>
        <taxon>Pluteineae</taxon>
        <taxon>Pluteaceae</taxon>
        <taxon>Pluteus</taxon>
    </lineage>
</organism>
<protein>
    <submittedName>
        <fullName evidence="1">Uncharacterized protein</fullName>
    </submittedName>
</protein>
<evidence type="ECO:0000313" key="1">
    <source>
        <dbReference type="EMBL" id="TFK63243.1"/>
    </source>
</evidence>
<evidence type="ECO:0000313" key="2">
    <source>
        <dbReference type="Proteomes" id="UP000308600"/>
    </source>
</evidence>
<accession>A0ACD3ABI2</accession>
<sequence length="300" mass="33674">MTRSSKERALFTSPPCPTADDIAIILGLIPGSSRFVTEKWTNESERMDCLMNCMDHIAGLSHYKAASILCEFGARYLPMVVDRFIAGNFDLYPPTSMLLPMFKLHNPYSYMLFRLCGRPYYVKYLRSKHSIATQGKVLFAVLTERLATAVRLCGPEMLRPGTRHRPSFHEPLTRMLRLLTATVAFTPGVRHQVDDDDVDILLEFTKPCKRTGVEPLGTLSEQLGMSLLGMPVFQRVAPGIRRDIQGRDKCGLPDCGNIVDLKACARCQTIYYVSHGFGVLEYQLTPYFVAAIVLPRTSKG</sequence>
<reference evidence="1 2" key="1">
    <citation type="journal article" date="2019" name="Nat. Ecol. Evol.">
        <title>Megaphylogeny resolves global patterns of mushroom evolution.</title>
        <authorList>
            <person name="Varga T."/>
            <person name="Krizsan K."/>
            <person name="Foldi C."/>
            <person name="Dima B."/>
            <person name="Sanchez-Garcia M."/>
            <person name="Sanchez-Ramirez S."/>
            <person name="Szollosi G.J."/>
            <person name="Szarkandi J.G."/>
            <person name="Papp V."/>
            <person name="Albert L."/>
            <person name="Andreopoulos W."/>
            <person name="Angelini C."/>
            <person name="Antonin V."/>
            <person name="Barry K.W."/>
            <person name="Bougher N.L."/>
            <person name="Buchanan P."/>
            <person name="Buyck B."/>
            <person name="Bense V."/>
            <person name="Catcheside P."/>
            <person name="Chovatia M."/>
            <person name="Cooper J."/>
            <person name="Damon W."/>
            <person name="Desjardin D."/>
            <person name="Finy P."/>
            <person name="Geml J."/>
            <person name="Haridas S."/>
            <person name="Hughes K."/>
            <person name="Justo A."/>
            <person name="Karasinski D."/>
            <person name="Kautmanova I."/>
            <person name="Kiss B."/>
            <person name="Kocsube S."/>
            <person name="Kotiranta H."/>
            <person name="LaButti K.M."/>
            <person name="Lechner B.E."/>
            <person name="Liimatainen K."/>
            <person name="Lipzen A."/>
            <person name="Lukacs Z."/>
            <person name="Mihaltcheva S."/>
            <person name="Morgado L.N."/>
            <person name="Niskanen T."/>
            <person name="Noordeloos M.E."/>
            <person name="Ohm R.A."/>
            <person name="Ortiz-Santana B."/>
            <person name="Ovrebo C."/>
            <person name="Racz N."/>
            <person name="Riley R."/>
            <person name="Savchenko A."/>
            <person name="Shiryaev A."/>
            <person name="Soop K."/>
            <person name="Spirin V."/>
            <person name="Szebenyi C."/>
            <person name="Tomsovsky M."/>
            <person name="Tulloss R.E."/>
            <person name="Uehling J."/>
            <person name="Grigoriev I.V."/>
            <person name="Vagvolgyi C."/>
            <person name="Papp T."/>
            <person name="Martin F.M."/>
            <person name="Miettinen O."/>
            <person name="Hibbett D.S."/>
            <person name="Nagy L.G."/>
        </authorList>
    </citation>
    <scope>NUCLEOTIDE SEQUENCE [LARGE SCALE GENOMIC DNA]</scope>
    <source>
        <strain evidence="1 2">NL-1719</strain>
    </source>
</reference>
<keyword evidence="2" id="KW-1185">Reference proteome</keyword>
<name>A0ACD3ABI2_9AGAR</name>
<dbReference type="EMBL" id="ML208533">
    <property type="protein sequence ID" value="TFK63243.1"/>
    <property type="molecule type" value="Genomic_DNA"/>
</dbReference>
<gene>
    <name evidence="1" type="ORF">BDN72DRAFT_902586</name>
</gene>